<dbReference type="HOGENOM" id="CLU_085041_3_0_6"/>
<dbReference type="InterPro" id="IPR016084">
    <property type="entry name" value="Haem_Oase-like_multi-hlx"/>
</dbReference>
<protein>
    <submittedName>
        <fullName evidence="1">Heme oxygenase</fullName>
    </submittedName>
</protein>
<dbReference type="Proteomes" id="UP000002964">
    <property type="component" value="Unassembled WGS sequence"/>
</dbReference>
<dbReference type="Gene3D" id="1.20.910.10">
    <property type="entry name" value="Heme oxygenase-like"/>
    <property type="match status" value="1"/>
</dbReference>
<gene>
    <name evidence="1" type="ORF">Thi970DRAFT_01612</name>
</gene>
<dbReference type="CDD" id="cd19166">
    <property type="entry name" value="HemeO-bac"/>
    <property type="match status" value="1"/>
</dbReference>
<proteinExistence type="predicted"/>
<sequence>MSEAAINNTANTTAPGALMTALRARTAALHVATENLKLMRKLMAPEVDLGTYRDYLAAIAAPYTRVEPHLHNLCAPATLARLGVQPKLPALERDLAALELEPSRLPKALNERLKDLVRDETDALGGLYVLEGATLGGRVISQQLTRNLGSAANTLPFGFLGSRVDPSPASGWRHFGTALEAEVSAGGHDPERVLSAAVAVFEIVHQGLGNSRCARDAREVNIG</sequence>
<evidence type="ECO:0000313" key="2">
    <source>
        <dbReference type="Proteomes" id="UP000002964"/>
    </source>
</evidence>
<dbReference type="AlphaFoldDB" id="H8Z190"/>
<keyword evidence="2" id="KW-1185">Reference proteome</keyword>
<name>H8Z190_9GAMM</name>
<dbReference type="GO" id="GO:0004392">
    <property type="term" value="F:heme oxygenase (decyclizing) activity"/>
    <property type="evidence" value="ECO:0007669"/>
    <property type="project" value="InterPro"/>
</dbReference>
<dbReference type="SUPFAM" id="SSF48613">
    <property type="entry name" value="Heme oxygenase-like"/>
    <property type="match status" value="1"/>
</dbReference>
<dbReference type="EMBL" id="JH603169">
    <property type="protein sequence ID" value="EIC21405.1"/>
    <property type="molecule type" value="Genomic_DNA"/>
</dbReference>
<reference evidence="1 2" key="2">
    <citation type="submission" date="2011-11" db="EMBL/GenBank/DDBJ databases">
        <authorList>
            <consortium name="US DOE Joint Genome Institute"/>
            <person name="Lucas S."/>
            <person name="Han J."/>
            <person name="Lapidus A."/>
            <person name="Cheng J.-F."/>
            <person name="Goodwin L."/>
            <person name="Pitluck S."/>
            <person name="Peters L."/>
            <person name="Ovchinnikova G."/>
            <person name="Zhang X."/>
            <person name="Detter J.C."/>
            <person name="Han C."/>
            <person name="Tapia R."/>
            <person name="Land M."/>
            <person name="Hauser L."/>
            <person name="Kyrpides N."/>
            <person name="Ivanova N."/>
            <person name="Pagani I."/>
            <person name="Vogl K."/>
            <person name="Liu Z."/>
            <person name="Overmann J."/>
            <person name="Frigaard N.-U."/>
            <person name="Bryant D."/>
            <person name="Woyke T."/>
        </authorList>
    </citation>
    <scope>NUCLEOTIDE SEQUENCE [LARGE SCALE GENOMIC DNA]</scope>
    <source>
        <strain evidence="1 2">970</strain>
    </source>
</reference>
<dbReference type="OrthoDB" id="114943at2"/>
<dbReference type="STRING" id="631362.Thi970DRAFT_01612"/>
<evidence type="ECO:0000313" key="1">
    <source>
        <dbReference type="EMBL" id="EIC21405.1"/>
    </source>
</evidence>
<dbReference type="GO" id="GO:0006788">
    <property type="term" value="P:heme oxidation"/>
    <property type="evidence" value="ECO:0007669"/>
    <property type="project" value="InterPro"/>
</dbReference>
<dbReference type="Pfam" id="PF01126">
    <property type="entry name" value="Heme_oxygenase"/>
    <property type="match status" value="1"/>
</dbReference>
<reference evidence="2" key="1">
    <citation type="submission" date="2011-06" db="EMBL/GenBank/DDBJ databases">
        <authorList>
            <consortium name="US DOE Joint Genome Institute (JGI-PGF)"/>
            <person name="Lucas S."/>
            <person name="Han J."/>
            <person name="Lapidus A."/>
            <person name="Cheng J.-F."/>
            <person name="Goodwin L."/>
            <person name="Pitluck S."/>
            <person name="Peters L."/>
            <person name="Land M.L."/>
            <person name="Hauser L."/>
            <person name="Vogl K."/>
            <person name="Liu Z."/>
            <person name="Overmann J."/>
            <person name="Frigaard N.-U."/>
            <person name="Bryant D.A."/>
            <person name="Woyke T.J."/>
        </authorList>
    </citation>
    <scope>NUCLEOTIDE SEQUENCE [LARGE SCALE GENOMIC DNA]</scope>
    <source>
        <strain evidence="2">970</strain>
    </source>
</reference>
<accession>H8Z190</accession>
<dbReference type="eggNOG" id="COG3230">
    <property type="taxonomic scope" value="Bacteria"/>
</dbReference>
<dbReference type="RefSeq" id="WP_009147990.1">
    <property type="nucleotide sequence ID" value="NZ_CP121471.1"/>
</dbReference>
<dbReference type="InterPro" id="IPR016053">
    <property type="entry name" value="Haem_Oase-like"/>
</dbReference>
<organism evidence="1 2">
    <name type="scientific">Thiorhodovibrio frisius</name>
    <dbReference type="NCBI Taxonomy" id="631362"/>
    <lineage>
        <taxon>Bacteria</taxon>
        <taxon>Pseudomonadati</taxon>
        <taxon>Pseudomonadota</taxon>
        <taxon>Gammaproteobacteria</taxon>
        <taxon>Chromatiales</taxon>
        <taxon>Chromatiaceae</taxon>
        <taxon>Thiorhodovibrio</taxon>
    </lineage>
</organism>